<comment type="caution">
    <text evidence="1">The sequence shown here is derived from an EMBL/GenBank/DDBJ whole genome shotgun (WGS) entry which is preliminary data.</text>
</comment>
<accession>A0ACD3SU11</accession>
<organism evidence="1 2">
    <name type="scientific">Imbroritus primus</name>
    <dbReference type="NCBI Taxonomy" id="3058603"/>
    <lineage>
        <taxon>Bacteria</taxon>
        <taxon>Pseudomonadati</taxon>
        <taxon>Pseudomonadota</taxon>
        <taxon>Betaproteobacteria</taxon>
        <taxon>Burkholderiales</taxon>
        <taxon>Burkholderiaceae</taxon>
        <taxon>Imbroritus</taxon>
    </lineage>
</organism>
<proteinExistence type="predicted"/>
<dbReference type="Proteomes" id="UP000004277">
    <property type="component" value="Unassembled WGS sequence"/>
</dbReference>
<protein>
    <submittedName>
        <fullName evidence="1">DUF2236 domain-containing protein</fullName>
    </submittedName>
</protein>
<name>A0ACD3SU11_9BURK</name>
<keyword evidence="2" id="KW-1185">Reference proteome</keyword>
<sequence length="275" mass="29706">MTRGTSSGIVLDLDNPPGDPGLFGPHAVCWRVHADFPAMLAGGVSALLLQALHPLALAGVWDHSSFRIDMQGRLGRTAQFIAGTTYGCRADAERLIARVRQIHAGIQGIAPDGRPYRADDPHLLTWVHVAEVSSFMAAYLRHVNPSLSAAEQDQYYAETAHIAAALGAIAIPRSRQEVAGYIERMRPELIADARAHDVAQRLLNLSSGHLAALPAIRILTAAGTQLLPPWASAMLGLDTARLRWRALGMPAVAGMLRWSLTNSAAQRARRRMAQT</sequence>
<reference evidence="1" key="1">
    <citation type="submission" date="2019-05" db="EMBL/GenBank/DDBJ databases">
        <title>Revised genome assembly of Burkholderiaceae (previously Ralstonia) sp. PBA.</title>
        <authorList>
            <person name="Gan H.M."/>
        </authorList>
    </citation>
    <scope>NUCLEOTIDE SEQUENCE</scope>
    <source>
        <strain evidence="1">PBA</strain>
    </source>
</reference>
<dbReference type="EMBL" id="AKCV02000004">
    <property type="protein sequence ID" value="TMS59800.1"/>
    <property type="molecule type" value="Genomic_DNA"/>
</dbReference>
<evidence type="ECO:0000313" key="2">
    <source>
        <dbReference type="Proteomes" id="UP000004277"/>
    </source>
</evidence>
<evidence type="ECO:0000313" key="1">
    <source>
        <dbReference type="EMBL" id="TMS59800.1"/>
    </source>
</evidence>
<gene>
    <name evidence="1" type="ORF">MW7_000880</name>
</gene>